<keyword evidence="3" id="KW-0009">Actin-binding</keyword>
<reference evidence="7" key="1">
    <citation type="journal article" date="2010" name="Science">
        <title>Plasticity of animal genome architecture unmasked by rapid evolution of a pelagic tunicate.</title>
        <authorList>
            <person name="Denoeud F."/>
            <person name="Henriet S."/>
            <person name="Mungpakdee S."/>
            <person name="Aury J.M."/>
            <person name="Da Silva C."/>
            <person name="Brinkmann H."/>
            <person name="Mikhaleva J."/>
            <person name="Olsen L.C."/>
            <person name="Jubin C."/>
            <person name="Canestro C."/>
            <person name="Bouquet J.M."/>
            <person name="Danks G."/>
            <person name="Poulain J."/>
            <person name="Campsteijn C."/>
            <person name="Adamski M."/>
            <person name="Cross I."/>
            <person name="Yadetie F."/>
            <person name="Muffato M."/>
            <person name="Louis A."/>
            <person name="Butcher S."/>
            <person name="Tsagkogeorga G."/>
            <person name="Konrad A."/>
            <person name="Singh S."/>
            <person name="Jensen M.F."/>
            <person name="Cong E.H."/>
            <person name="Eikeseth-Otteraa H."/>
            <person name="Noel B."/>
            <person name="Anthouard V."/>
            <person name="Porcel B.M."/>
            <person name="Kachouri-Lafond R."/>
            <person name="Nishino A."/>
            <person name="Ugolini M."/>
            <person name="Chourrout P."/>
            <person name="Nishida H."/>
            <person name="Aasland R."/>
            <person name="Huzurbazar S."/>
            <person name="Westhof E."/>
            <person name="Delsuc F."/>
            <person name="Lehrach H."/>
            <person name="Reinhardt R."/>
            <person name="Weissenbach J."/>
            <person name="Roy S.W."/>
            <person name="Artiguenave F."/>
            <person name="Postlethwait J.H."/>
            <person name="Manak J.R."/>
            <person name="Thompson E.M."/>
            <person name="Jaillon O."/>
            <person name="Du Pasquier L."/>
            <person name="Boudinot P."/>
            <person name="Liberles D.A."/>
            <person name="Volff J.N."/>
            <person name="Philippe H."/>
            <person name="Lenhard B."/>
            <person name="Roest Crollius H."/>
            <person name="Wincker P."/>
            <person name="Chourrout D."/>
        </authorList>
    </citation>
    <scope>NUCLEOTIDE SEQUENCE [LARGE SCALE GENOMIC DNA]</scope>
</reference>
<dbReference type="Pfam" id="PF14604">
    <property type="entry name" value="SH3_9"/>
    <property type="match status" value="1"/>
</dbReference>
<dbReference type="PROSITE" id="PS51216">
    <property type="entry name" value="NEBULIN"/>
    <property type="match status" value="4"/>
</dbReference>
<dbReference type="GO" id="GO:0071691">
    <property type="term" value="P:cardiac muscle thin filament assembly"/>
    <property type="evidence" value="ECO:0007669"/>
    <property type="project" value="TreeGrafter"/>
</dbReference>
<dbReference type="GO" id="GO:0051015">
    <property type="term" value="F:actin filament binding"/>
    <property type="evidence" value="ECO:0007669"/>
    <property type="project" value="InterPro"/>
</dbReference>
<sequence length="1062" mass="121443">MHAVNGCSVTDTPWQMTVDNAQKYASETQYREDPSKMKIFDDGTHDIQKYADRQANLSDIKYREEYNDYWKGQVLSLPIPFDLNMESLCERQKLNDKKAYTEKAKADAQRYLVVPDTPYYRHLKELAEKSGERTYKAAALHEMRAMNMSTADSFSINEVKKAEALKNNREYQREAKLEMTLNSQTVNKETSAQIEATKVSDKIGYYKDGKQAMQSNLQADKTLEQAHIKDTVEKLNDRNYKKAAKVEMHAVNCNTIGVQINAAKDAQKLTDEKGYKEIAMKDMQSTNIRDADNFVFNNVKQIQKNVSDVEYKNSDQFGGIKDNEWCFQFPDDLSLTSAQQTTKYQSDAAYKKQFNEQKGKVAFIAADTPEYARLQKMQEQYSDLKYRDQVKRDMKDITFTPNLKEATRATEIASDVKYRKDGKIALQKNTQVKDMLVDHQASITKDTLRSDRDYKQQYEMEKSNFTTLPDDIQTTHRSRVQKIASKISYQQENNMAGYSKLERTYDQERHDENQYLVSSKYKQTTEDKAYKEAGKATSGFTFVPEAPIHQHHNHAGKINSELQYKRDGLNSQRGKGWEADESNPFQQTYMEAQRFTSGRNYKTAAKESMKASCYEDDFNSERVKKAGKILSDREYRKDFEKTMKGYGYDLHMTPAMEAIRKANAIKSDKEYKKQYENELKGRSAGDVLQTPGMKAAMAAQQLMKKETLGEAIAGNDKWVNARVNTILDTPEMRRIKGVAKTSERNYRIKVNPGKTVLDTPEMRRVKNVSKIQSKIGYADNKWKGKSCGVIDTPEMRMVRRNQKNFSDLKYKEDLQKQAGKRIQVADDLATKRARRATDIASDLNYKGIRGKVDQQEQARMTLENEARQQQIRSQAPAQARGTRVGRAMPRYRADPGSVFDIEDPTDIEYGSSYQQQYDTADDMDGDGSDYELLANWDPKKVGEQTSSWKSYLTGSYQRAYAPGHVMKYQEGESQQALQNVGYESSFYGGSAVQTPAPAQMEQTEFISVRALYDYTAADDDEVSFQEGDIISQAQEIGGGWLFGVVERTGASGMLPGNYVQMI</sequence>
<dbReference type="Pfam" id="PF00880">
    <property type="entry name" value="Nebulin"/>
    <property type="match status" value="2"/>
</dbReference>
<dbReference type="InterPro" id="IPR001452">
    <property type="entry name" value="SH3_domain"/>
</dbReference>
<evidence type="ECO:0000256" key="4">
    <source>
        <dbReference type="PROSITE-ProRule" id="PRU00192"/>
    </source>
</evidence>
<dbReference type="InterPro" id="IPR055297">
    <property type="entry name" value="NEBU/NEBL"/>
</dbReference>
<feature type="domain" description="SH3" evidence="6">
    <location>
        <begin position="1003"/>
        <end position="1062"/>
    </location>
</feature>
<dbReference type="InterPro" id="IPR000900">
    <property type="entry name" value="Nebulin_repeat"/>
</dbReference>
<dbReference type="SMART" id="SM00227">
    <property type="entry name" value="NEBU"/>
    <property type="match status" value="15"/>
</dbReference>
<dbReference type="InParanoid" id="E4XYB9"/>
<dbReference type="GO" id="GO:0030018">
    <property type="term" value="C:Z disc"/>
    <property type="evidence" value="ECO:0007669"/>
    <property type="project" value="InterPro"/>
</dbReference>
<evidence type="ECO:0000256" key="3">
    <source>
        <dbReference type="ARBA" id="ARBA00023203"/>
    </source>
</evidence>
<dbReference type="PRINTS" id="PR00452">
    <property type="entry name" value="SH3DOMAIN"/>
</dbReference>
<dbReference type="SMART" id="SM00326">
    <property type="entry name" value="SH3"/>
    <property type="match status" value="1"/>
</dbReference>
<dbReference type="PANTHER" id="PTHR11039:SF64">
    <property type="entry name" value="NEBULIN-RELATED-ANCHORING PROTEIN-LIKE"/>
    <property type="match status" value="1"/>
</dbReference>
<dbReference type="Proteomes" id="UP000001307">
    <property type="component" value="Unassembled WGS sequence"/>
</dbReference>
<organism evidence="7">
    <name type="scientific">Oikopleura dioica</name>
    <name type="common">Tunicate</name>
    <dbReference type="NCBI Taxonomy" id="34765"/>
    <lineage>
        <taxon>Eukaryota</taxon>
        <taxon>Metazoa</taxon>
        <taxon>Chordata</taxon>
        <taxon>Tunicata</taxon>
        <taxon>Appendicularia</taxon>
        <taxon>Copelata</taxon>
        <taxon>Oikopleuridae</taxon>
        <taxon>Oikopleura</taxon>
    </lineage>
</organism>
<protein>
    <recommendedName>
        <fullName evidence="6">SH3 domain-containing protein</fullName>
    </recommendedName>
</protein>
<evidence type="ECO:0000256" key="1">
    <source>
        <dbReference type="ARBA" id="ARBA00022443"/>
    </source>
</evidence>
<evidence type="ECO:0000313" key="7">
    <source>
        <dbReference type="EMBL" id="CBY14647.1"/>
    </source>
</evidence>
<dbReference type="PANTHER" id="PTHR11039">
    <property type="entry name" value="NEBULIN"/>
    <property type="match status" value="1"/>
</dbReference>
<dbReference type="CDD" id="cd11789">
    <property type="entry name" value="SH3_Nebulin_family_C"/>
    <property type="match status" value="1"/>
</dbReference>
<keyword evidence="2" id="KW-0677">Repeat</keyword>
<keyword evidence="1 4" id="KW-0728">SH3 domain</keyword>
<name>E4XYB9_OIKDI</name>
<keyword evidence="8" id="KW-1185">Reference proteome</keyword>
<dbReference type="SUPFAM" id="SSF50044">
    <property type="entry name" value="SH3-domain"/>
    <property type="match status" value="1"/>
</dbReference>
<dbReference type="AlphaFoldDB" id="E4XYB9"/>
<evidence type="ECO:0000256" key="5">
    <source>
        <dbReference type="SAM" id="MobiDB-lite"/>
    </source>
</evidence>
<evidence type="ECO:0000313" key="8">
    <source>
        <dbReference type="Proteomes" id="UP000001307"/>
    </source>
</evidence>
<feature type="compositionally biased region" description="Polar residues" evidence="5">
    <location>
        <begin position="867"/>
        <end position="876"/>
    </location>
</feature>
<dbReference type="EMBL" id="FN653316">
    <property type="protein sequence ID" value="CBY14647.1"/>
    <property type="molecule type" value="Genomic_DNA"/>
</dbReference>
<accession>E4XYB9</accession>
<gene>
    <name evidence="7" type="ORF">GSOID_T00009694001</name>
</gene>
<dbReference type="OrthoDB" id="5971719at2759"/>
<dbReference type="PROSITE" id="PS50002">
    <property type="entry name" value="SH3"/>
    <property type="match status" value="1"/>
</dbReference>
<proteinExistence type="predicted"/>
<evidence type="ECO:0000259" key="6">
    <source>
        <dbReference type="PROSITE" id="PS50002"/>
    </source>
</evidence>
<dbReference type="InterPro" id="IPR036028">
    <property type="entry name" value="SH3-like_dom_sf"/>
</dbReference>
<evidence type="ECO:0000256" key="2">
    <source>
        <dbReference type="ARBA" id="ARBA00022737"/>
    </source>
</evidence>
<dbReference type="Gene3D" id="2.30.30.40">
    <property type="entry name" value="SH3 Domains"/>
    <property type="match status" value="1"/>
</dbReference>
<feature type="region of interest" description="Disordered" evidence="5">
    <location>
        <begin position="862"/>
        <end position="884"/>
    </location>
</feature>